<evidence type="ECO:0000313" key="4">
    <source>
        <dbReference type="EMBL" id="SFS10734.1"/>
    </source>
</evidence>
<dbReference type="SUPFAM" id="SSF50475">
    <property type="entry name" value="FMN-binding split barrel"/>
    <property type="match status" value="1"/>
</dbReference>
<evidence type="ECO:0000256" key="1">
    <source>
        <dbReference type="ARBA" id="ARBA00001917"/>
    </source>
</evidence>
<dbReference type="EMBL" id="FOZK01000004">
    <property type="protein sequence ID" value="SFS10734.1"/>
    <property type="molecule type" value="Genomic_DNA"/>
</dbReference>
<evidence type="ECO:0000256" key="2">
    <source>
        <dbReference type="ARBA" id="ARBA00023002"/>
    </source>
</evidence>
<dbReference type="Pfam" id="PF01613">
    <property type="entry name" value="Flavin_Reduct"/>
    <property type="match status" value="1"/>
</dbReference>
<comment type="cofactor">
    <cofactor evidence="1">
        <name>FMN</name>
        <dbReference type="ChEBI" id="CHEBI:58210"/>
    </cofactor>
</comment>
<evidence type="ECO:0000313" key="5">
    <source>
        <dbReference type="Proteomes" id="UP000199062"/>
    </source>
</evidence>
<dbReference type="RefSeq" id="WP_245778701.1">
    <property type="nucleotide sequence ID" value="NZ_FOZK01000004.1"/>
</dbReference>
<dbReference type="InterPro" id="IPR002563">
    <property type="entry name" value="Flavin_Rdtase-like_dom"/>
</dbReference>
<accession>A0A1I6M4Y6</accession>
<feature type="domain" description="Flavin reductase like" evidence="3">
    <location>
        <begin position="12"/>
        <end position="161"/>
    </location>
</feature>
<dbReference type="AlphaFoldDB" id="A0A1I6M4Y6"/>
<protein>
    <submittedName>
        <fullName evidence="4">NADH-FMN oxidoreductase RutF, flavin reductase (DIM6/NTAB) family</fullName>
    </submittedName>
</protein>
<dbReference type="PANTHER" id="PTHR30466:SF1">
    <property type="entry name" value="FMN REDUCTASE (NADH) RUTF"/>
    <property type="match status" value="1"/>
</dbReference>
<dbReference type="GO" id="GO:0010181">
    <property type="term" value="F:FMN binding"/>
    <property type="evidence" value="ECO:0007669"/>
    <property type="project" value="InterPro"/>
</dbReference>
<proteinExistence type="predicted"/>
<dbReference type="STRING" id="767519.SAMN05216559_3794"/>
<name>A0A1I6M4Y6_9EURY</name>
<gene>
    <name evidence="4" type="ORF">SAMN05216559_3794</name>
</gene>
<keyword evidence="5" id="KW-1185">Reference proteome</keyword>
<dbReference type="SMART" id="SM00903">
    <property type="entry name" value="Flavin_Reduct"/>
    <property type="match status" value="1"/>
</dbReference>
<keyword evidence="2" id="KW-0560">Oxidoreductase</keyword>
<organism evidence="4 5">
    <name type="scientific">Halomicrobium zhouii</name>
    <dbReference type="NCBI Taxonomy" id="767519"/>
    <lineage>
        <taxon>Archaea</taxon>
        <taxon>Methanobacteriati</taxon>
        <taxon>Methanobacteriota</taxon>
        <taxon>Stenosarchaea group</taxon>
        <taxon>Halobacteria</taxon>
        <taxon>Halobacteriales</taxon>
        <taxon>Haloarculaceae</taxon>
        <taxon>Halomicrobium</taxon>
    </lineage>
</organism>
<reference evidence="4 5" key="1">
    <citation type="submission" date="2016-10" db="EMBL/GenBank/DDBJ databases">
        <authorList>
            <person name="de Groot N.N."/>
        </authorList>
    </citation>
    <scope>NUCLEOTIDE SEQUENCE [LARGE SCALE GENOMIC DNA]</scope>
    <source>
        <strain evidence="4 5">CGMCC 1.10457</strain>
    </source>
</reference>
<dbReference type="GO" id="GO:0042602">
    <property type="term" value="F:riboflavin reductase (NADPH) activity"/>
    <property type="evidence" value="ECO:0007669"/>
    <property type="project" value="TreeGrafter"/>
</dbReference>
<sequence length="164" mass="17599">MPIERTKFQETAGMVPTGVAVVTLPPAACPHGVTVNSFDMVSLSPPLVSIALPDGTKAHELLQETSIGGFCLNVLTADQRRLGRYFADVADLSENPFVAEPVRTAASDAPVFEESLAYIDCSVHDSYETGDHTIYVGAVESADVLNRTATPLTHFRSDWHAAPE</sequence>
<dbReference type="Gene3D" id="2.30.110.10">
    <property type="entry name" value="Electron Transport, Fmn-binding Protein, Chain A"/>
    <property type="match status" value="1"/>
</dbReference>
<dbReference type="Proteomes" id="UP000199062">
    <property type="component" value="Unassembled WGS sequence"/>
</dbReference>
<dbReference type="InterPro" id="IPR050268">
    <property type="entry name" value="NADH-dep_flavin_reductase"/>
</dbReference>
<dbReference type="PANTHER" id="PTHR30466">
    <property type="entry name" value="FLAVIN REDUCTASE"/>
    <property type="match status" value="1"/>
</dbReference>
<evidence type="ECO:0000259" key="3">
    <source>
        <dbReference type="SMART" id="SM00903"/>
    </source>
</evidence>
<dbReference type="InterPro" id="IPR012349">
    <property type="entry name" value="Split_barrel_FMN-bd"/>
</dbReference>